<keyword evidence="4" id="KW-1185">Reference proteome</keyword>
<protein>
    <submittedName>
        <fullName evidence="3">Carbohydrate porin</fullName>
    </submittedName>
</protein>
<dbReference type="InterPro" id="IPR007049">
    <property type="entry name" value="Carb-sel_porin_OprB"/>
</dbReference>
<dbReference type="InterPro" id="IPR052932">
    <property type="entry name" value="OprB_Porin"/>
</dbReference>
<dbReference type="Pfam" id="PF04966">
    <property type="entry name" value="OprB"/>
    <property type="match status" value="1"/>
</dbReference>
<accession>A0AA41Z5R1</accession>
<dbReference type="InterPro" id="IPR038673">
    <property type="entry name" value="OprB_sf"/>
</dbReference>
<dbReference type="RefSeq" id="WP_282587197.1">
    <property type="nucleotide sequence ID" value="NZ_JAMOIM010000018.1"/>
</dbReference>
<dbReference type="AlphaFoldDB" id="A0AA41Z5R1"/>
<evidence type="ECO:0000256" key="1">
    <source>
        <dbReference type="ARBA" id="ARBA00008769"/>
    </source>
</evidence>
<name>A0AA41Z5R1_9HYPH</name>
<proteinExistence type="inferred from homology"/>
<evidence type="ECO:0000256" key="2">
    <source>
        <dbReference type="RuleBase" id="RU363072"/>
    </source>
</evidence>
<comment type="similarity">
    <text evidence="1 2">Belongs to the OprB family.</text>
</comment>
<dbReference type="PANTHER" id="PTHR37944">
    <property type="entry name" value="PORIN B"/>
    <property type="match status" value="1"/>
</dbReference>
<dbReference type="GO" id="GO:0015288">
    <property type="term" value="F:porin activity"/>
    <property type="evidence" value="ECO:0007669"/>
    <property type="project" value="InterPro"/>
</dbReference>
<dbReference type="Proteomes" id="UP001165667">
    <property type="component" value="Unassembled WGS sequence"/>
</dbReference>
<dbReference type="Gene3D" id="2.40.160.180">
    <property type="entry name" value="Carbohydrate-selective porin OprB"/>
    <property type="match status" value="1"/>
</dbReference>
<evidence type="ECO:0000313" key="4">
    <source>
        <dbReference type="Proteomes" id="UP001165667"/>
    </source>
</evidence>
<dbReference type="GO" id="GO:0008643">
    <property type="term" value="P:carbohydrate transport"/>
    <property type="evidence" value="ECO:0007669"/>
    <property type="project" value="InterPro"/>
</dbReference>
<comment type="caution">
    <text evidence="3">The sequence shown here is derived from an EMBL/GenBank/DDBJ whole genome shotgun (WGS) entry which is preliminary data.</text>
</comment>
<dbReference type="GO" id="GO:0016020">
    <property type="term" value="C:membrane"/>
    <property type="evidence" value="ECO:0007669"/>
    <property type="project" value="InterPro"/>
</dbReference>
<gene>
    <name evidence="3" type="ORF">M8523_22685</name>
</gene>
<sequence>MLDRYGVSFGLTETTELLGNPTGGLRRGAIVEGMTQASLGFDLSKSIGLAGGLINVSAFQIHGRGLTLANVGALNVISSIEADPATRLNELWFQQSFWDGKLDIKVGQQSADLEFITSEYEDLFINSGFGWPTLPAVDLPSGGPAYPLATPGIRVRVKPNDALTGLLGLYDGSPAGLRFGDPQRLDASGTRFDVSSGAFVIGEVQYAVNGAKDASGLPGTYKLGAWYNSNRFADAFYANGATLQPPGELLGIPQSHRGDWSLYGTLDQLIYRAEPDSSGGLAITARAMGAPADRNLVDLFLEGGVSYKGPFGRDNDTVGLALEWARVGARARAGDRAAASAMPGDPTVRSGETVLEATYQAQIQPRWQIQPDLQFIINPGGGVADPDHAGHQIGNATVMGIRSVVVF</sequence>
<evidence type="ECO:0000313" key="3">
    <source>
        <dbReference type="EMBL" id="MCW6510825.1"/>
    </source>
</evidence>
<dbReference type="EMBL" id="JAMOIM010000018">
    <property type="protein sequence ID" value="MCW6510825.1"/>
    <property type="molecule type" value="Genomic_DNA"/>
</dbReference>
<organism evidence="3 4">
    <name type="scientific">Lichenifustis flavocetrariae</name>
    <dbReference type="NCBI Taxonomy" id="2949735"/>
    <lineage>
        <taxon>Bacteria</taxon>
        <taxon>Pseudomonadati</taxon>
        <taxon>Pseudomonadota</taxon>
        <taxon>Alphaproteobacteria</taxon>
        <taxon>Hyphomicrobiales</taxon>
        <taxon>Lichenihabitantaceae</taxon>
        <taxon>Lichenifustis</taxon>
    </lineage>
</organism>
<dbReference type="PANTHER" id="PTHR37944:SF1">
    <property type="entry name" value="PORIN B"/>
    <property type="match status" value="1"/>
</dbReference>
<reference evidence="3" key="1">
    <citation type="submission" date="2022-05" db="EMBL/GenBank/DDBJ databases">
        <authorList>
            <person name="Pankratov T."/>
        </authorList>
    </citation>
    <scope>NUCLEOTIDE SEQUENCE</scope>
    <source>
        <strain evidence="3">BP6-180914</strain>
    </source>
</reference>